<feature type="domain" description="Thioredoxin" evidence="5">
    <location>
        <begin position="39"/>
        <end position="182"/>
    </location>
</feature>
<dbReference type="Proteomes" id="UP000524246">
    <property type="component" value="Unassembled WGS sequence"/>
</dbReference>
<dbReference type="AlphaFoldDB" id="A0A7X9FUJ9"/>
<evidence type="ECO:0000259" key="5">
    <source>
        <dbReference type="PROSITE" id="PS51352"/>
    </source>
</evidence>
<dbReference type="Gene3D" id="3.40.30.10">
    <property type="entry name" value="Glutaredoxin"/>
    <property type="match status" value="1"/>
</dbReference>
<name>A0A7X9FUJ9_9DELT</name>
<dbReference type="EMBL" id="JAAZON010000610">
    <property type="protein sequence ID" value="NMC64151.1"/>
    <property type="molecule type" value="Genomic_DNA"/>
</dbReference>
<organism evidence="6 7">
    <name type="scientific">SAR324 cluster bacterium</name>
    <dbReference type="NCBI Taxonomy" id="2024889"/>
    <lineage>
        <taxon>Bacteria</taxon>
        <taxon>Deltaproteobacteria</taxon>
        <taxon>SAR324 cluster</taxon>
    </lineage>
</organism>
<keyword evidence="4" id="KW-0676">Redox-active center</keyword>
<accession>A0A7X9FUJ9</accession>
<evidence type="ECO:0000256" key="2">
    <source>
        <dbReference type="ARBA" id="ARBA00022748"/>
    </source>
</evidence>
<dbReference type="PANTHER" id="PTHR42852">
    <property type="entry name" value="THIOL:DISULFIDE INTERCHANGE PROTEIN DSBE"/>
    <property type="match status" value="1"/>
</dbReference>
<dbReference type="InterPro" id="IPR000866">
    <property type="entry name" value="AhpC/TSA"/>
</dbReference>
<dbReference type="PROSITE" id="PS51352">
    <property type="entry name" value="THIOREDOXIN_2"/>
    <property type="match status" value="1"/>
</dbReference>
<protein>
    <submittedName>
        <fullName evidence="6">TlpA family protein disulfide reductase</fullName>
    </submittedName>
</protein>
<evidence type="ECO:0000313" key="6">
    <source>
        <dbReference type="EMBL" id="NMC64151.1"/>
    </source>
</evidence>
<evidence type="ECO:0000256" key="3">
    <source>
        <dbReference type="ARBA" id="ARBA00023157"/>
    </source>
</evidence>
<dbReference type="GO" id="GO:0030313">
    <property type="term" value="C:cell envelope"/>
    <property type="evidence" value="ECO:0007669"/>
    <property type="project" value="UniProtKB-SubCell"/>
</dbReference>
<dbReference type="InterPro" id="IPR017937">
    <property type="entry name" value="Thioredoxin_CS"/>
</dbReference>
<evidence type="ECO:0000256" key="4">
    <source>
        <dbReference type="ARBA" id="ARBA00023284"/>
    </source>
</evidence>
<evidence type="ECO:0000313" key="7">
    <source>
        <dbReference type="Proteomes" id="UP000524246"/>
    </source>
</evidence>
<comment type="caution">
    <text evidence="6">The sequence shown here is derived from an EMBL/GenBank/DDBJ whole genome shotgun (WGS) entry which is preliminary data.</text>
</comment>
<dbReference type="PANTHER" id="PTHR42852:SF6">
    <property type="entry name" value="THIOL:DISULFIDE INTERCHANGE PROTEIN DSBE"/>
    <property type="match status" value="1"/>
</dbReference>
<dbReference type="CDD" id="cd02966">
    <property type="entry name" value="TlpA_like_family"/>
    <property type="match status" value="1"/>
</dbReference>
<keyword evidence="2" id="KW-0201">Cytochrome c-type biogenesis</keyword>
<sequence>MTFSSRGILYLRRIKQRFWCCFIVFSFCLFLVGCDEGRLELGSRAPSFKLSSVNGSILSLEDFKGSYVLLNFWATWCPPCLEELSSLENLYLKFKDRNLVLVGIAVKDEREIVLDIKKKLKITYPILLDPEAKVAREYQVTGYPETFLLDKEGKIMGLFDPRSSAPVFKVVGPRDWYSESTHNIFLKLLNP</sequence>
<dbReference type="InterPro" id="IPR036249">
    <property type="entry name" value="Thioredoxin-like_sf"/>
</dbReference>
<comment type="subcellular location">
    <subcellularLocation>
        <location evidence="1">Cell envelope</location>
    </subcellularLocation>
</comment>
<reference evidence="6 7" key="1">
    <citation type="journal article" date="2020" name="Biotechnol. Biofuels">
        <title>New insights from the biogas microbiome by comprehensive genome-resolved metagenomics of nearly 1600 species originating from multiple anaerobic digesters.</title>
        <authorList>
            <person name="Campanaro S."/>
            <person name="Treu L."/>
            <person name="Rodriguez-R L.M."/>
            <person name="Kovalovszki A."/>
            <person name="Ziels R.M."/>
            <person name="Maus I."/>
            <person name="Zhu X."/>
            <person name="Kougias P.G."/>
            <person name="Basile A."/>
            <person name="Luo G."/>
            <person name="Schluter A."/>
            <person name="Konstantinidis K.T."/>
            <person name="Angelidaki I."/>
        </authorList>
    </citation>
    <scope>NUCLEOTIDE SEQUENCE [LARGE SCALE GENOMIC DNA]</scope>
    <source>
        <strain evidence="6">AS27yjCOA_65</strain>
    </source>
</reference>
<dbReference type="PROSITE" id="PS51257">
    <property type="entry name" value="PROKAR_LIPOPROTEIN"/>
    <property type="match status" value="1"/>
</dbReference>
<dbReference type="Pfam" id="PF00578">
    <property type="entry name" value="AhpC-TSA"/>
    <property type="match status" value="1"/>
</dbReference>
<dbReference type="GO" id="GO:0016491">
    <property type="term" value="F:oxidoreductase activity"/>
    <property type="evidence" value="ECO:0007669"/>
    <property type="project" value="InterPro"/>
</dbReference>
<proteinExistence type="predicted"/>
<dbReference type="InterPro" id="IPR013766">
    <property type="entry name" value="Thioredoxin_domain"/>
</dbReference>
<dbReference type="GO" id="GO:0017004">
    <property type="term" value="P:cytochrome complex assembly"/>
    <property type="evidence" value="ECO:0007669"/>
    <property type="project" value="UniProtKB-KW"/>
</dbReference>
<dbReference type="PROSITE" id="PS00194">
    <property type="entry name" value="THIOREDOXIN_1"/>
    <property type="match status" value="1"/>
</dbReference>
<dbReference type="GO" id="GO:0016209">
    <property type="term" value="F:antioxidant activity"/>
    <property type="evidence" value="ECO:0007669"/>
    <property type="project" value="InterPro"/>
</dbReference>
<gene>
    <name evidence="6" type="ORF">GYA55_13385</name>
</gene>
<evidence type="ECO:0000256" key="1">
    <source>
        <dbReference type="ARBA" id="ARBA00004196"/>
    </source>
</evidence>
<dbReference type="SUPFAM" id="SSF52833">
    <property type="entry name" value="Thioredoxin-like"/>
    <property type="match status" value="1"/>
</dbReference>
<dbReference type="InterPro" id="IPR050553">
    <property type="entry name" value="Thioredoxin_ResA/DsbE_sf"/>
</dbReference>
<keyword evidence="3" id="KW-1015">Disulfide bond</keyword>